<feature type="compositionally biased region" description="Basic and acidic residues" evidence="4">
    <location>
        <begin position="1"/>
        <end position="67"/>
    </location>
</feature>
<proteinExistence type="predicted"/>
<gene>
    <name evidence="6" type="primary">U2AF65A_3</name>
    <name evidence="6" type="ORF">g.100451</name>
</gene>
<feature type="region of interest" description="Disordered" evidence="4">
    <location>
        <begin position="1"/>
        <end position="111"/>
    </location>
</feature>
<dbReference type="GO" id="GO:0008380">
    <property type="term" value="P:RNA splicing"/>
    <property type="evidence" value="ECO:0007669"/>
    <property type="project" value="UniProtKB-KW"/>
</dbReference>
<keyword evidence="5" id="KW-0812">Transmembrane</keyword>
<accession>A0A1D1ZFU7</accession>
<evidence type="ECO:0000256" key="3">
    <source>
        <dbReference type="ARBA" id="ARBA00023187"/>
    </source>
</evidence>
<dbReference type="GO" id="GO:0003723">
    <property type="term" value="F:RNA binding"/>
    <property type="evidence" value="ECO:0007669"/>
    <property type="project" value="UniProtKB-KW"/>
</dbReference>
<dbReference type="AlphaFoldDB" id="A0A1D1ZFU7"/>
<evidence type="ECO:0000313" key="6">
    <source>
        <dbReference type="EMBL" id="JAT65727.1"/>
    </source>
</evidence>
<keyword evidence="2" id="KW-0694">RNA-binding</keyword>
<feature type="transmembrane region" description="Helical" evidence="5">
    <location>
        <begin position="198"/>
        <end position="220"/>
    </location>
</feature>
<organism evidence="6">
    <name type="scientific">Anthurium amnicola</name>
    <dbReference type="NCBI Taxonomy" id="1678845"/>
    <lineage>
        <taxon>Eukaryota</taxon>
        <taxon>Viridiplantae</taxon>
        <taxon>Streptophyta</taxon>
        <taxon>Embryophyta</taxon>
        <taxon>Tracheophyta</taxon>
        <taxon>Spermatophyta</taxon>
        <taxon>Magnoliopsida</taxon>
        <taxon>Liliopsida</taxon>
        <taxon>Araceae</taxon>
        <taxon>Pothoideae</taxon>
        <taxon>Potheae</taxon>
        <taxon>Anthurium</taxon>
    </lineage>
</organism>
<feature type="compositionally biased region" description="Basic residues" evidence="4">
    <location>
        <begin position="68"/>
        <end position="77"/>
    </location>
</feature>
<name>A0A1D1ZFU7_9ARAE</name>
<protein>
    <submittedName>
        <fullName evidence="6">Splicing factor U2af large subunit A</fullName>
    </submittedName>
</protein>
<keyword evidence="3" id="KW-0508">mRNA splicing</keyword>
<evidence type="ECO:0000256" key="5">
    <source>
        <dbReference type="SAM" id="Phobius"/>
    </source>
</evidence>
<dbReference type="GO" id="GO:0006397">
    <property type="term" value="P:mRNA processing"/>
    <property type="evidence" value="ECO:0007669"/>
    <property type="project" value="UniProtKB-KW"/>
</dbReference>
<keyword evidence="5" id="KW-1133">Transmembrane helix</keyword>
<dbReference type="PANTHER" id="PTHR23139">
    <property type="entry name" value="RNA-BINDING PROTEIN"/>
    <property type="match status" value="1"/>
</dbReference>
<keyword evidence="5" id="KW-0472">Membrane</keyword>
<evidence type="ECO:0000256" key="2">
    <source>
        <dbReference type="ARBA" id="ARBA00022884"/>
    </source>
</evidence>
<evidence type="ECO:0000256" key="4">
    <source>
        <dbReference type="SAM" id="MobiDB-lite"/>
    </source>
</evidence>
<sequence>MAEYEGRHRDNRDRDRYRERERDRRPRDHRDRSDRRDRGGRDRPDDNDHRRGRDLDRRRDHDREREGRHKHRSRSPLRNRSERRSSSRSRSRRISGFDMAPPATALIPSAPTEGGINARFDGSCSSSTGNYCLFGQLPGATAAIPGFFPNLTLPGQFPTVPMMPVQAMTQQATRHARRVYVGGLSPTANEQVHLIADIYLMFIYSIITIITHIVPALAWCSTLLCT</sequence>
<keyword evidence="1" id="KW-0507">mRNA processing</keyword>
<dbReference type="EMBL" id="GDJX01002209">
    <property type="protein sequence ID" value="JAT65727.1"/>
    <property type="molecule type" value="Transcribed_RNA"/>
</dbReference>
<reference evidence="6" key="1">
    <citation type="submission" date="2015-07" db="EMBL/GenBank/DDBJ databases">
        <title>Transcriptome Assembly of Anthurium amnicola.</title>
        <authorList>
            <person name="Suzuki J."/>
        </authorList>
    </citation>
    <scope>NUCLEOTIDE SEQUENCE</scope>
</reference>
<evidence type="ECO:0000256" key="1">
    <source>
        <dbReference type="ARBA" id="ARBA00022664"/>
    </source>
</evidence>